<dbReference type="Proteomes" id="UP000078263">
    <property type="component" value="Chromosome"/>
</dbReference>
<dbReference type="KEGG" id="pns:A9D12_04505"/>
<dbReference type="OrthoDB" id="196105at2"/>
<gene>
    <name evidence="2" type="ORF">A9D12_04505</name>
</gene>
<dbReference type="Gene3D" id="3.30.70.100">
    <property type="match status" value="1"/>
</dbReference>
<evidence type="ECO:0000313" key="3">
    <source>
        <dbReference type="Proteomes" id="UP000078263"/>
    </source>
</evidence>
<dbReference type="PROSITE" id="PS50925">
    <property type="entry name" value="BLUF"/>
    <property type="match status" value="1"/>
</dbReference>
<dbReference type="GO" id="GO:0009882">
    <property type="term" value="F:blue light photoreceptor activity"/>
    <property type="evidence" value="ECO:0007669"/>
    <property type="project" value="InterPro"/>
</dbReference>
<feature type="domain" description="BLUF" evidence="1">
    <location>
        <begin position="1"/>
        <end position="92"/>
    </location>
</feature>
<dbReference type="GO" id="GO:0071949">
    <property type="term" value="F:FAD binding"/>
    <property type="evidence" value="ECO:0007669"/>
    <property type="project" value="InterPro"/>
</dbReference>
<proteinExistence type="predicted"/>
<dbReference type="EMBL" id="CP016033">
    <property type="protein sequence ID" value="ANK12328.1"/>
    <property type="molecule type" value="Genomic_DNA"/>
</dbReference>
<evidence type="ECO:0000313" key="2">
    <source>
        <dbReference type="EMBL" id="ANK12328.1"/>
    </source>
</evidence>
<dbReference type="AlphaFoldDB" id="A0A192D1E4"/>
<dbReference type="SMART" id="SM01034">
    <property type="entry name" value="BLUF"/>
    <property type="match status" value="1"/>
</dbReference>
<dbReference type="InterPro" id="IPR036046">
    <property type="entry name" value="Acylphosphatase-like_dom_sf"/>
</dbReference>
<dbReference type="InterPro" id="IPR007024">
    <property type="entry name" value="BLUF_domain"/>
</dbReference>
<organism evidence="2 3">
    <name type="scientific">Erythrobacter neustonensis</name>
    <dbReference type="NCBI Taxonomy" id="1112"/>
    <lineage>
        <taxon>Bacteria</taxon>
        <taxon>Pseudomonadati</taxon>
        <taxon>Pseudomonadota</taxon>
        <taxon>Alphaproteobacteria</taxon>
        <taxon>Sphingomonadales</taxon>
        <taxon>Erythrobacteraceae</taxon>
        <taxon>Erythrobacter/Porphyrobacter group</taxon>
        <taxon>Erythrobacter</taxon>
    </lineage>
</organism>
<dbReference type="Pfam" id="PF04940">
    <property type="entry name" value="BLUF"/>
    <property type="match status" value="1"/>
</dbReference>
<name>A0A192D1E4_9SPHN</name>
<sequence length="158" mass="17931">MRRIIYQSLAAPDLDRVEMFRLVYLIRAANETRGLCGFMLRIDERIFQVLEGEALKLTAAFESIRRDPRHRQIEMIDDRPTERAAFAAWRMRFFDGRNIPRMFAQITEAAGGDVPHSVQNAILDFLGPDLIRPVTEAVATPALPLLTEAAPPLSPRPC</sequence>
<dbReference type="STRING" id="1112.A9D12_04505"/>
<evidence type="ECO:0000259" key="1">
    <source>
        <dbReference type="PROSITE" id="PS50925"/>
    </source>
</evidence>
<reference evidence="2 3" key="1">
    <citation type="submission" date="2016-05" db="EMBL/GenBank/DDBJ databases">
        <title>Compelete Genome Sequence of Bacteriochlorophyll-Synthesizing Bacterium Porphyrobacter neustonensis DSM 9434.</title>
        <authorList>
            <person name="Shi X.-L."/>
            <person name="Wu Y.-H."/>
            <person name="Cheng H."/>
            <person name="Xu L."/>
            <person name="Zhang X.-Q."/>
            <person name="Wang C.-S."/>
            <person name="Xu X.-W."/>
        </authorList>
    </citation>
    <scope>NUCLEOTIDE SEQUENCE [LARGE SCALE GENOMIC DNA]</scope>
    <source>
        <strain evidence="2 3">DSM 9434</strain>
    </source>
</reference>
<protein>
    <recommendedName>
        <fullName evidence="1">BLUF domain-containing protein</fullName>
    </recommendedName>
</protein>
<dbReference type="RefSeq" id="WP_068350183.1">
    <property type="nucleotide sequence ID" value="NZ_CP016033.1"/>
</dbReference>
<accession>A0A192D1E4</accession>
<keyword evidence="3" id="KW-1185">Reference proteome</keyword>
<dbReference type="SUPFAM" id="SSF54975">
    <property type="entry name" value="Acylphosphatase/BLUF domain-like"/>
    <property type="match status" value="1"/>
</dbReference>